<feature type="signal peptide" evidence="1">
    <location>
        <begin position="1"/>
        <end position="20"/>
    </location>
</feature>
<proteinExistence type="predicted"/>
<keyword evidence="1" id="KW-0732">Signal</keyword>
<evidence type="ECO:0000313" key="2">
    <source>
        <dbReference type="EMBL" id="MQT18007.1"/>
    </source>
</evidence>
<comment type="caution">
    <text evidence="2">The sequence shown here is derived from an EMBL/GenBank/DDBJ whole genome shotgun (WGS) entry which is preliminary data.</text>
</comment>
<dbReference type="OrthoDB" id="594865at2"/>
<keyword evidence="3" id="KW-1185">Reference proteome</keyword>
<reference evidence="2 3" key="1">
    <citation type="submission" date="2019-09" db="EMBL/GenBank/DDBJ databases">
        <title>Polymorphobacter sp. isolated from a lake in China.</title>
        <authorList>
            <person name="Liu Z."/>
        </authorList>
    </citation>
    <scope>NUCLEOTIDE SEQUENCE [LARGE SCALE GENOMIC DNA]</scope>
    <source>
        <strain evidence="2 3">D40P</strain>
    </source>
</reference>
<organism evidence="2 3">
    <name type="scientific">Sandarakinorhabdus fusca</name>
    <dbReference type="NCBI Taxonomy" id="1439888"/>
    <lineage>
        <taxon>Bacteria</taxon>
        <taxon>Pseudomonadati</taxon>
        <taxon>Pseudomonadota</taxon>
        <taxon>Alphaproteobacteria</taxon>
        <taxon>Sphingomonadales</taxon>
        <taxon>Sphingosinicellaceae</taxon>
        <taxon>Sandarakinorhabdus</taxon>
    </lineage>
</organism>
<sequence length="156" mass="16684">MKARTILPVLVLFSASPGSADALHLSCEGSGNATDSDYVRTETRSSDGRTKQSSTLVDNLKSFSGEVKVEIVDGAGRAYLPRAFLPALTRGKDGWFDLKNLSETDKAVTAKIAVGMMNRPNLQIDRLTGSIAVDGSMGNFAGHCRPYDPATSKRAF</sequence>
<dbReference type="EMBL" id="WIOL01000004">
    <property type="protein sequence ID" value="MQT18007.1"/>
    <property type="molecule type" value="Genomic_DNA"/>
</dbReference>
<dbReference type="Proteomes" id="UP000481327">
    <property type="component" value="Unassembled WGS sequence"/>
</dbReference>
<evidence type="ECO:0000256" key="1">
    <source>
        <dbReference type="SAM" id="SignalP"/>
    </source>
</evidence>
<accession>A0A7C9LH59</accession>
<feature type="chain" id="PRO_5028843587" evidence="1">
    <location>
        <begin position="21"/>
        <end position="156"/>
    </location>
</feature>
<dbReference type="AlphaFoldDB" id="A0A7C9LH59"/>
<dbReference type="RefSeq" id="WP_152578462.1">
    <property type="nucleotide sequence ID" value="NZ_JAATJI010000001.1"/>
</dbReference>
<name>A0A7C9LH59_9SPHN</name>
<evidence type="ECO:0000313" key="3">
    <source>
        <dbReference type="Proteomes" id="UP000481327"/>
    </source>
</evidence>
<gene>
    <name evidence="2" type="ORF">F3168_12145</name>
</gene>
<protein>
    <submittedName>
        <fullName evidence="2">Uncharacterized protein</fullName>
    </submittedName>
</protein>